<dbReference type="Pfam" id="PF10592">
    <property type="entry name" value="AIPR"/>
    <property type="match status" value="1"/>
</dbReference>
<keyword evidence="3" id="KW-1185">Reference proteome</keyword>
<accession>A0A5C1Y9X8</accession>
<name>A0A5C1Y9X8_9MICO</name>
<dbReference type="InterPro" id="IPR018891">
    <property type="entry name" value="AIPR_C"/>
</dbReference>
<dbReference type="OrthoDB" id="7799384at2"/>
<dbReference type="EMBL" id="CP043504">
    <property type="protein sequence ID" value="QEO10228.1"/>
    <property type="molecule type" value="Genomic_DNA"/>
</dbReference>
<organism evidence="2 3">
    <name type="scientific">Protaetiibacter larvae</name>
    <dbReference type="NCBI Taxonomy" id="2592654"/>
    <lineage>
        <taxon>Bacteria</taxon>
        <taxon>Bacillati</taxon>
        <taxon>Actinomycetota</taxon>
        <taxon>Actinomycetes</taxon>
        <taxon>Micrococcales</taxon>
        <taxon>Microbacteriaceae</taxon>
        <taxon>Protaetiibacter</taxon>
    </lineage>
</organism>
<evidence type="ECO:0000313" key="2">
    <source>
        <dbReference type="EMBL" id="QEO10228.1"/>
    </source>
</evidence>
<dbReference type="KEGG" id="lyk:FLP23_09530"/>
<protein>
    <recommendedName>
        <fullName evidence="1">Abortive phage infection protein C-terminal domain-containing protein</fullName>
    </recommendedName>
</protein>
<sequence>MRVSLERLQAKTLPKALQVECVSKSGRATRVRVGRQCRAALVLSDLHRRRGLGDRPRNVRPEAGPAQLGITVSKHESVIIHAPLSRRFPALKDAPPEFAGVESYVLRVRAKDVPSGIPDDANPREPNLNRQVYRKVRASLLGAEGSGAFHLKHGGIVVIAERVERIDEDTYRLVFDREVKQGIANGNHSYQLILESQEEGNIPEDQYVEIKVHVGVPSDAVADLADGLNTSMQVREESLADLRNKFDWLKDALATHVNGQSAVAWHEGDDGEYDVREVLALLMALDPNRYPLEDPVGIENTYARLSTVFRAYLKDPERVMQFADIALEALELYEYIRITAPKVWNGVFRKTKIAETRPNGLFKFPYLIDASGRASGSDVRLIKPAAVPSFAAFRALVSVPDEGAAEWRYPFEEIKGLWDQYGSEVLREVHDSVMRQHNGNTHYAGRSVMLYRATSRTLELADLRRRVSD</sequence>
<reference evidence="2 3" key="1">
    <citation type="submission" date="2019-09" db="EMBL/GenBank/DDBJ databases">
        <title>Genome sequencing of strain KACC 19322.</title>
        <authorList>
            <person name="Heo J."/>
            <person name="Kim S.-J."/>
            <person name="Kim J.-S."/>
            <person name="Hong S.-B."/>
            <person name="Kwon S.-W."/>
        </authorList>
    </citation>
    <scope>NUCLEOTIDE SEQUENCE [LARGE SCALE GENOMIC DNA]</scope>
    <source>
        <strain evidence="2 3">KACC 19322</strain>
    </source>
</reference>
<evidence type="ECO:0000313" key="3">
    <source>
        <dbReference type="Proteomes" id="UP000322159"/>
    </source>
</evidence>
<dbReference type="AlphaFoldDB" id="A0A5C1Y9X8"/>
<dbReference type="Proteomes" id="UP000322159">
    <property type="component" value="Chromosome"/>
</dbReference>
<evidence type="ECO:0000259" key="1">
    <source>
        <dbReference type="Pfam" id="PF10592"/>
    </source>
</evidence>
<feature type="domain" description="Abortive phage infection protein C-terminal" evidence="1">
    <location>
        <begin position="121"/>
        <end position="275"/>
    </location>
</feature>
<proteinExistence type="predicted"/>
<gene>
    <name evidence="2" type="ORF">FLP23_09530</name>
</gene>